<reference evidence="1" key="1">
    <citation type="journal article" date="2021" name="Proc. Natl. Acad. Sci. U.S.A.">
        <title>A Catalog of Tens of Thousands of Viruses from Human Metagenomes Reveals Hidden Associations with Chronic Diseases.</title>
        <authorList>
            <person name="Tisza M.J."/>
            <person name="Buck C.B."/>
        </authorList>
    </citation>
    <scope>NUCLEOTIDE SEQUENCE</scope>
    <source>
        <strain evidence="1">CtABi4</strain>
    </source>
</reference>
<name>A0A8S5LF20_9CAUD</name>
<dbReference type="EMBL" id="BK014705">
    <property type="protein sequence ID" value="DAD68637.1"/>
    <property type="molecule type" value="Genomic_DNA"/>
</dbReference>
<protein>
    <submittedName>
        <fullName evidence="1">Uncharacterized protein</fullName>
    </submittedName>
</protein>
<accession>A0A8S5LF20</accession>
<evidence type="ECO:0000313" key="1">
    <source>
        <dbReference type="EMBL" id="DAD68637.1"/>
    </source>
</evidence>
<sequence length="128" mass="14321">MIDCSRTENYFIEKSRMTKRQKNVICKLDCSDCPLSSSNNGTGISCTNLEMSYPEKAIAIVQKWSDEHPQKTYLSEFLKHYPNAPLGDGGTPTGICPYELGLMGAGDCRNNDDCVKCWNQPIEESESK</sequence>
<organism evidence="1">
    <name type="scientific">Siphoviridae sp. ctABi4</name>
    <dbReference type="NCBI Taxonomy" id="2823566"/>
    <lineage>
        <taxon>Viruses</taxon>
        <taxon>Duplodnaviria</taxon>
        <taxon>Heunggongvirae</taxon>
        <taxon>Uroviricota</taxon>
        <taxon>Caudoviricetes</taxon>
    </lineage>
</organism>
<proteinExistence type="predicted"/>